<dbReference type="EMBL" id="PJRP01000005">
    <property type="protein sequence ID" value="PLQ00183.1"/>
    <property type="molecule type" value="Genomic_DNA"/>
</dbReference>
<evidence type="ECO:0000256" key="1">
    <source>
        <dbReference type="SAM" id="MobiDB-lite"/>
    </source>
</evidence>
<feature type="compositionally biased region" description="Gly residues" evidence="1">
    <location>
        <begin position="353"/>
        <end position="380"/>
    </location>
</feature>
<comment type="caution">
    <text evidence="2">The sequence shown here is derived from an EMBL/GenBank/DDBJ whole genome shotgun (WGS) entry which is preliminary data.</text>
</comment>
<protein>
    <submittedName>
        <fullName evidence="2">DUF3300 domain-containing protein</fullName>
    </submittedName>
</protein>
<proteinExistence type="predicted"/>
<evidence type="ECO:0000313" key="3">
    <source>
        <dbReference type="Proteomes" id="UP000234341"/>
    </source>
</evidence>
<dbReference type="InterPro" id="IPR021728">
    <property type="entry name" value="DUF3300"/>
</dbReference>
<dbReference type="AlphaFoldDB" id="A0A2N5CD60"/>
<dbReference type="OrthoDB" id="197257at2"/>
<gene>
    <name evidence="2" type="ORF">CYJ10_13475</name>
</gene>
<dbReference type="PANTHER" id="PTHR40269">
    <property type="entry name" value="OUTER MEMBRANE PROTEIN-RELATED"/>
    <property type="match status" value="1"/>
</dbReference>
<feature type="region of interest" description="Disordered" evidence="1">
    <location>
        <begin position="272"/>
        <end position="380"/>
    </location>
</feature>
<evidence type="ECO:0000313" key="2">
    <source>
        <dbReference type="EMBL" id="PLQ00183.1"/>
    </source>
</evidence>
<dbReference type="Pfam" id="PF11737">
    <property type="entry name" value="DUF3300"/>
    <property type="match status" value="1"/>
</dbReference>
<dbReference type="PANTHER" id="PTHR40269:SF1">
    <property type="entry name" value="OUTER MEMBRANE PROTEIN"/>
    <property type="match status" value="1"/>
</dbReference>
<sequence length="380" mass="40303">MLAGCQTNPPSTGAADASAPSQAAAQAQALDQARLAAVQKPAGVAYKPEEIEALVAPIALYPDTLLSQVLMASTYPMEIVLAARWLKAHPDLKGDAAIQAAKNEPWDASVKSMLAFPQVLEPMNDKIDWTQNLGDAFLAQQKDVFDAIQRLRAKARQAGNLQSNAQQTVTTQTTAAGQSVVIIEPANPQTIYVPAYDPGVVYGPWAYPAYPYYYWPPYPAYYPGYGSGIAFGVGLITAAAIFGNCDWNNNNVHVEHHKARNIDRNFDASKLSGDRWQHDARHRQGVAYRDNASREKFGRSSPGADTRNGFRGRDGGSGRDSGFNGVGNGRGEMQRDMNRGNSSLGSGSQRGNAAGGAGGFRGGGGGGRGFGGGGGRGGRR</sequence>
<accession>A0A2N5CD60</accession>
<organism evidence="2 3">
    <name type="scientific">Cupriavidus pauculus</name>
    <dbReference type="NCBI Taxonomy" id="82633"/>
    <lineage>
        <taxon>Bacteria</taxon>
        <taxon>Pseudomonadati</taxon>
        <taxon>Pseudomonadota</taxon>
        <taxon>Betaproteobacteria</taxon>
        <taxon>Burkholderiales</taxon>
        <taxon>Burkholderiaceae</taxon>
        <taxon>Cupriavidus</taxon>
    </lineage>
</organism>
<reference evidence="2 3" key="1">
    <citation type="submission" date="2017-12" db="EMBL/GenBank/DDBJ databases">
        <title>Genome sequence of the active heterotrophic nitrifier-denitrifier, Cupriavidus pauculus UM1.</title>
        <authorList>
            <person name="Putonti C."/>
            <person name="Castignetti D."/>
        </authorList>
    </citation>
    <scope>NUCLEOTIDE SEQUENCE [LARGE SCALE GENOMIC DNA]</scope>
    <source>
        <strain evidence="2 3">UM1</strain>
    </source>
</reference>
<dbReference type="Proteomes" id="UP000234341">
    <property type="component" value="Unassembled WGS sequence"/>
</dbReference>
<name>A0A2N5CD60_9BURK</name>